<reference evidence="7 8" key="1">
    <citation type="submission" date="2019-10" db="EMBL/GenBank/DDBJ databases">
        <title>Rudanella paleaurantiibacter sp. nov., isolated from sludge.</title>
        <authorList>
            <person name="Xu S.Q."/>
        </authorList>
    </citation>
    <scope>NUCLEOTIDE SEQUENCE [LARGE SCALE GENOMIC DNA]</scope>
    <source>
        <strain evidence="7 8">HX-22-17</strain>
    </source>
</reference>
<dbReference type="InterPro" id="IPR022791">
    <property type="entry name" value="L-PG_synthase/AglD"/>
</dbReference>
<dbReference type="Pfam" id="PF03706">
    <property type="entry name" value="LPG_synthase_TM"/>
    <property type="match status" value="1"/>
</dbReference>
<dbReference type="GO" id="GO:0005886">
    <property type="term" value="C:plasma membrane"/>
    <property type="evidence" value="ECO:0007669"/>
    <property type="project" value="UniProtKB-SubCell"/>
</dbReference>
<evidence type="ECO:0000313" key="8">
    <source>
        <dbReference type="Proteomes" id="UP000488299"/>
    </source>
</evidence>
<keyword evidence="4 6" id="KW-1133">Transmembrane helix</keyword>
<evidence type="ECO:0000256" key="1">
    <source>
        <dbReference type="ARBA" id="ARBA00004651"/>
    </source>
</evidence>
<dbReference type="RefSeq" id="WP_152126327.1">
    <property type="nucleotide sequence ID" value="NZ_WELI01000010.1"/>
</dbReference>
<comment type="subcellular location">
    <subcellularLocation>
        <location evidence="1">Cell membrane</location>
        <topology evidence="1">Multi-pass membrane protein</topology>
    </subcellularLocation>
</comment>
<feature type="transmembrane region" description="Helical" evidence="6">
    <location>
        <begin position="245"/>
        <end position="266"/>
    </location>
</feature>
<dbReference type="Proteomes" id="UP000488299">
    <property type="component" value="Unassembled WGS sequence"/>
</dbReference>
<evidence type="ECO:0000313" key="7">
    <source>
        <dbReference type="EMBL" id="KAB7727609.1"/>
    </source>
</evidence>
<comment type="caution">
    <text evidence="7">The sequence shown here is derived from an EMBL/GenBank/DDBJ whole genome shotgun (WGS) entry which is preliminary data.</text>
</comment>
<gene>
    <name evidence="7" type="ORF">F5984_21325</name>
</gene>
<keyword evidence="5 6" id="KW-0472">Membrane</keyword>
<feature type="transmembrane region" description="Helical" evidence="6">
    <location>
        <begin position="12"/>
        <end position="29"/>
    </location>
</feature>
<accession>A0A7J5TV17</accession>
<dbReference type="EMBL" id="WELI01000010">
    <property type="protein sequence ID" value="KAB7727609.1"/>
    <property type="molecule type" value="Genomic_DNA"/>
</dbReference>
<evidence type="ECO:0000256" key="6">
    <source>
        <dbReference type="SAM" id="Phobius"/>
    </source>
</evidence>
<organism evidence="7 8">
    <name type="scientific">Rudanella paleaurantiibacter</name>
    <dbReference type="NCBI Taxonomy" id="2614655"/>
    <lineage>
        <taxon>Bacteria</taxon>
        <taxon>Pseudomonadati</taxon>
        <taxon>Bacteroidota</taxon>
        <taxon>Cytophagia</taxon>
        <taxon>Cytophagales</taxon>
        <taxon>Cytophagaceae</taxon>
        <taxon>Rudanella</taxon>
    </lineage>
</organism>
<feature type="transmembrane region" description="Helical" evidence="6">
    <location>
        <begin position="159"/>
        <end position="179"/>
    </location>
</feature>
<feature type="transmembrane region" description="Helical" evidence="6">
    <location>
        <begin position="286"/>
        <end position="313"/>
    </location>
</feature>
<name>A0A7J5TV17_9BACT</name>
<keyword evidence="2" id="KW-1003">Cell membrane</keyword>
<feature type="transmembrane region" description="Helical" evidence="6">
    <location>
        <begin position="211"/>
        <end position="233"/>
    </location>
</feature>
<feature type="transmembrane region" description="Helical" evidence="6">
    <location>
        <begin position="49"/>
        <end position="65"/>
    </location>
</feature>
<proteinExistence type="predicted"/>
<evidence type="ECO:0000256" key="2">
    <source>
        <dbReference type="ARBA" id="ARBA00022475"/>
    </source>
</evidence>
<evidence type="ECO:0000256" key="3">
    <source>
        <dbReference type="ARBA" id="ARBA00022692"/>
    </source>
</evidence>
<evidence type="ECO:0000256" key="4">
    <source>
        <dbReference type="ARBA" id="ARBA00022989"/>
    </source>
</evidence>
<feature type="transmembrane region" description="Helical" evidence="6">
    <location>
        <begin position="123"/>
        <end position="147"/>
    </location>
</feature>
<dbReference type="AlphaFoldDB" id="A0A7J5TV17"/>
<keyword evidence="3 6" id="KW-0812">Transmembrane</keyword>
<keyword evidence="8" id="KW-1185">Reference proteome</keyword>
<protein>
    <submittedName>
        <fullName evidence="7">UPF0104 family protein</fullName>
    </submittedName>
</protein>
<feature type="transmembrane region" description="Helical" evidence="6">
    <location>
        <begin position="85"/>
        <end position="103"/>
    </location>
</feature>
<sequence length="323" mass="34984">MRLEDKKIAFGLKMAVLSGLIAYIAYTLTRQPTDLGVIRRAWAQAPNPALWVSLLLLLTPVNWGFEALKWQGLVRRVEPISFADAYRGVLAGLALSMAIPTGIGDTAGRVLSLQSTRRADSIGAALVSGGMQFYVAICLGAPAWTLYLDRVPQRDGSAARTLALGLWALVGLGVLLANIRPALLRWSGRVPLLNRFRAYWSVAAQYTGRELLTAFGAATGRYLIFSIQFLLVLHLYGLSLPTTDLLAGIGLVFLVKTITPAFNWLSDLGVREAAALWVFAPYDVPAPLLVAATLTLWVVNVLAPVLVGLVSVWRIRLAGTHTP</sequence>
<evidence type="ECO:0000256" key="5">
    <source>
        <dbReference type="ARBA" id="ARBA00023136"/>
    </source>
</evidence>